<protein>
    <submittedName>
        <fullName evidence="2">Uncharacterized protein</fullName>
    </submittedName>
</protein>
<evidence type="ECO:0000313" key="3">
    <source>
        <dbReference type="Proteomes" id="UP000636956"/>
    </source>
</evidence>
<keyword evidence="3" id="KW-1185">Reference proteome</keyword>
<reference evidence="2" key="1">
    <citation type="journal article" date="2014" name="Int. J. Syst. Evol. Microbiol.">
        <title>Complete genome sequence of Corynebacterium casei LMG S-19264T (=DSM 44701T), isolated from a smear-ripened cheese.</title>
        <authorList>
            <consortium name="US DOE Joint Genome Institute (JGI-PGF)"/>
            <person name="Walter F."/>
            <person name="Albersmeier A."/>
            <person name="Kalinowski J."/>
            <person name="Ruckert C."/>
        </authorList>
    </citation>
    <scope>NUCLEOTIDE SEQUENCE</scope>
    <source>
        <strain evidence="2">CGMCC 1.8984</strain>
    </source>
</reference>
<organism evidence="2 3">
    <name type="scientific">Agromyces bauzanensis</name>
    <dbReference type="NCBI Taxonomy" id="1308924"/>
    <lineage>
        <taxon>Bacteria</taxon>
        <taxon>Bacillati</taxon>
        <taxon>Actinomycetota</taxon>
        <taxon>Actinomycetes</taxon>
        <taxon>Micrococcales</taxon>
        <taxon>Microbacteriaceae</taxon>
        <taxon>Agromyces</taxon>
    </lineage>
</organism>
<sequence length="111" mass="12028">MTTDAPPPELHVDSPLAARLAAAQHPDLAGPIELVANAMIRLGDRYAIRLPRRRLAIPLARNEQRWLPVLAPRLTVPIPSPRARRHARAPDAPANSFGSMGAEALEQVPAD</sequence>
<gene>
    <name evidence="2" type="ORF">GCM10011372_23360</name>
</gene>
<dbReference type="RefSeq" id="WP_188743619.1">
    <property type="nucleotide sequence ID" value="NZ_BAABFW010000023.1"/>
</dbReference>
<comment type="caution">
    <text evidence="2">The sequence shown here is derived from an EMBL/GenBank/DDBJ whole genome shotgun (WGS) entry which is preliminary data.</text>
</comment>
<dbReference type="Gene3D" id="3.30.200.20">
    <property type="entry name" value="Phosphorylase Kinase, domain 1"/>
    <property type="match status" value="1"/>
</dbReference>
<evidence type="ECO:0000313" key="2">
    <source>
        <dbReference type="EMBL" id="GGJ84400.1"/>
    </source>
</evidence>
<feature type="region of interest" description="Disordered" evidence="1">
    <location>
        <begin position="81"/>
        <end position="111"/>
    </location>
</feature>
<dbReference type="AlphaFoldDB" id="A0A917PMT7"/>
<proteinExistence type="predicted"/>
<accession>A0A917PMT7</accession>
<dbReference type="Proteomes" id="UP000636956">
    <property type="component" value="Unassembled WGS sequence"/>
</dbReference>
<name>A0A917PMT7_9MICO</name>
<evidence type="ECO:0000256" key="1">
    <source>
        <dbReference type="SAM" id="MobiDB-lite"/>
    </source>
</evidence>
<dbReference type="EMBL" id="BMMD01000013">
    <property type="protein sequence ID" value="GGJ84400.1"/>
    <property type="molecule type" value="Genomic_DNA"/>
</dbReference>
<reference evidence="2" key="2">
    <citation type="submission" date="2020-09" db="EMBL/GenBank/DDBJ databases">
        <authorList>
            <person name="Sun Q."/>
            <person name="Zhou Y."/>
        </authorList>
    </citation>
    <scope>NUCLEOTIDE SEQUENCE</scope>
    <source>
        <strain evidence="2">CGMCC 1.8984</strain>
    </source>
</reference>